<evidence type="ECO:0000256" key="9">
    <source>
        <dbReference type="ARBA" id="ARBA00022756"/>
    </source>
</evidence>
<keyword evidence="4 13" id="KW-0004">4Fe-4S</keyword>
<protein>
    <recommendedName>
        <fullName evidence="3 13">Biotin synthase</fullName>
        <ecNumber evidence="3 13">2.8.1.6</ecNumber>
    </recommendedName>
</protein>
<dbReference type="SFLD" id="SFLDG01060">
    <property type="entry name" value="BATS_domain_containing"/>
    <property type="match status" value="1"/>
</dbReference>
<comment type="catalytic activity">
    <reaction evidence="12 13">
        <text>(4R,5S)-dethiobiotin + (sulfur carrier)-SH + 2 reduced [2Fe-2S]-[ferredoxin] + 2 S-adenosyl-L-methionine = (sulfur carrier)-H + biotin + 2 5'-deoxyadenosine + 2 L-methionine + 2 oxidized [2Fe-2S]-[ferredoxin]</text>
        <dbReference type="Rhea" id="RHEA:22060"/>
        <dbReference type="Rhea" id="RHEA-COMP:10000"/>
        <dbReference type="Rhea" id="RHEA-COMP:10001"/>
        <dbReference type="Rhea" id="RHEA-COMP:14737"/>
        <dbReference type="Rhea" id="RHEA-COMP:14739"/>
        <dbReference type="ChEBI" id="CHEBI:17319"/>
        <dbReference type="ChEBI" id="CHEBI:29917"/>
        <dbReference type="ChEBI" id="CHEBI:33737"/>
        <dbReference type="ChEBI" id="CHEBI:33738"/>
        <dbReference type="ChEBI" id="CHEBI:57586"/>
        <dbReference type="ChEBI" id="CHEBI:57844"/>
        <dbReference type="ChEBI" id="CHEBI:59789"/>
        <dbReference type="ChEBI" id="CHEBI:64428"/>
        <dbReference type="ChEBI" id="CHEBI:149473"/>
        <dbReference type="EC" id="2.8.1.6"/>
    </reaction>
</comment>
<dbReference type="CDD" id="cd01335">
    <property type="entry name" value="Radical_SAM"/>
    <property type="match status" value="1"/>
</dbReference>
<keyword evidence="6 13" id="KW-0949">S-adenosyl-L-methionine</keyword>
<sequence length="324" mass="36113">MNEIRNNWTAEEVAEIYNLPLLDLVFKASQVHRKYHNPRKINMNTLISVRTGGCSQDCKYCAQSSFYDTEVQRERMTLKQVLLNAKRAKENGVKRVCLSSSGRDANNDKQFDEIAEMITEVKKMGLEVCCTMGMLNKDKAKRLADLGIVAVNHNLDTSESYYPEVTTTRTYAERLETLANLQEAGVNYCSGGILGMGESVTDRAEMLRTLANQDKHPYNVPINALVPVAGTPYENNGVIDIFEMVRAIATARILMPKAVVAFAAGRTHFSKEGQALCFLAGANSIFFGSKLLTVDNVTINEDKYLLNLLGLETTKYEELTTVDI</sequence>
<keyword evidence="10 13" id="KW-0408">Iron</keyword>
<reference evidence="16 17" key="1">
    <citation type="submission" date="2018-05" db="EMBL/GenBank/DDBJ databases">
        <title>Genomic Encyclopedia of Type Strains, Phase IV (KMG-IV): sequencing the most valuable type-strain genomes for metagenomic binning, comparative biology and taxonomic classification.</title>
        <authorList>
            <person name="Goeker M."/>
        </authorList>
    </citation>
    <scope>NUCLEOTIDE SEQUENCE [LARGE SCALE GENOMIC DNA]</scope>
    <source>
        <strain evidence="16 17">DSM 28579</strain>
    </source>
</reference>
<evidence type="ECO:0000256" key="13">
    <source>
        <dbReference type="HAMAP-Rule" id="MF_01694"/>
    </source>
</evidence>
<organism evidence="16 17">
    <name type="scientific">Balneicella halophila</name>
    <dbReference type="NCBI Taxonomy" id="1537566"/>
    <lineage>
        <taxon>Bacteria</taxon>
        <taxon>Pseudomonadati</taxon>
        <taxon>Bacteroidota</taxon>
        <taxon>Bacteroidia</taxon>
        <taxon>Bacteroidales</taxon>
        <taxon>Balneicellaceae</taxon>
        <taxon>Balneicella</taxon>
    </lineage>
</organism>
<dbReference type="InterPro" id="IPR013785">
    <property type="entry name" value="Aldolase_TIM"/>
</dbReference>
<evidence type="ECO:0000256" key="8">
    <source>
        <dbReference type="ARBA" id="ARBA00022723"/>
    </source>
</evidence>
<evidence type="ECO:0000256" key="1">
    <source>
        <dbReference type="ARBA" id="ARBA00004942"/>
    </source>
</evidence>
<comment type="caution">
    <text evidence="16">The sequence shown here is derived from an EMBL/GenBank/DDBJ whole genome shotgun (WGS) entry which is preliminary data.</text>
</comment>
<evidence type="ECO:0000313" key="16">
    <source>
        <dbReference type="EMBL" id="PVX49839.1"/>
    </source>
</evidence>
<comment type="cofactor">
    <cofactor evidence="13">
        <name>[2Fe-2S] cluster</name>
        <dbReference type="ChEBI" id="CHEBI:190135"/>
    </cofactor>
    <text evidence="13">Binds 1 [2Fe-2S] cluster. The cluster is coordinated with 3 cysteines and 1 arginine.</text>
</comment>
<dbReference type="Pfam" id="PF06968">
    <property type="entry name" value="BATS"/>
    <property type="match status" value="1"/>
</dbReference>
<dbReference type="NCBIfam" id="TIGR00433">
    <property type="entry name" value="bioB"/>
    <property type="match status" value="1"/>
</dbReference>
<feature type="binding site" evidence="13 14">
    <location>
        <position position="97"/>
    </location>
    <ligand>
        <name>[2Fe-2S] cluster</name>
        <dbReference type="ChEBI" id="CHEBI:190135"/>
    </ligand>
</feature>
<evidence type="ECO:0000313" key="17">
    <source>
        <dbReference type="Proteomes" id="UP000251835"/>
    </source>
</evidence>
<evidence type="ECO:0000259" key="15">
    <source>
        <dbReference type="PROSITE" id="PS51918"/>
    </source>
</evidence>
<proteinExistence type="inferred from homology"/>
<dbReference type="InterPro" id="IPR007197">
    <property type="entry name" value="rSAM"/>
</dbReference>
<evidence type="ECO:0000256" key="11">
    <source>
        <dbReference type="ARBA" id="ARBA00023014"/>
    </source>
</evidence>
<comment type="cofactor">
    <cofactor evidence="13 14">
        <name>[4Fe-4S] cluster</name>
        <dbReference type="ChEBI" id="CHEBI:49883"/>
    </cofactor>
    <text evidence="13 14">Binds 1 [4Fe-4S] cluster. The cluster is coordinated with 3 cysteines and an exchangeable S-adenosyl-L-methionine.</text>
</comment>
<dbReference type="PROSITE" id="PS51918">
    <property type="entry name" value="RADICAL_SAM"/>
    <property type="match status" value="1"/>
</dbReference>
<comment type="function">
    <text evidence="13">Catalyzes the conversion of dethiobiotin (DTB) to biotin by the insertion of a sulfur atom into dethiobiotin via a radical-based mechanism.</text>
</comment>
<name>A0A7L4UMT1_BALHA</name>
<dbReference type="OrthoDB" id="9786826at2"/>
<feature type="binding site" evidence="13 14">
    <location>
        <position position="129"/>
    </location>
    <ligand>
        <name>[2Fe-2S] cluster</name>
        <dbReference type="ChEBI" id="CHEBI:190135"/>
    </ligand>
</feature>
<dbReference type="PANTHER" id="PTHR22976:SF2">
    <property type="entry name" value="BIOTIN SYNTHASE, MITOCHONDRIAL"/>
    <property type="match status" value="1"/>
</dbReference>
<evidence type="ECO:0000256" key="10">
    <source>
        <dbReference type="ARBA" id="ARBA00023004"/>
    </source>
</evidence>
<dbReference type="EC" id="2.8.1.6" evidence="3 13"/>
<dbReference type="SFLD" id="SFLDS00029">
    <property type="entry name" value="Radical_SAM"/>
    <property type="match status" value="1"/>
</dbReference>
<feature type="domain" description="Radical SAM core" evidence="15">
    <location>
        <begin position="39"/>
        <end position="266"/>
    </location>
</feature>
<evidence type="ECO:0000256" key="6">
    <source>
        <dbReference type="ARBA" id="ARBA00022691"/>
    </source>
</evidence>
<comment type="cofactor">
    <cofactor evidence="14">
        <name>[2Fe-2S] cluster</name>
        <dbReference type="ChEBI" id="CHEBI:190135"/>
    </cofactor>
    <text evidence="14">Binds 1 [2Fe-2S] cluster. The cluster is coordinated with 3 cysteines and 1 arginine.</text>
</comment>
<evidence type="ECO:0000256" key="5">
    <source>
        <dbReference type="ARBA" id="ARBA00022679"/>
    </source>
</evidence>
<comment type="subunit">
    <text evidence="13">Homodimer.</text>
</comment>
<evidence type="ECO:0000256" key="2">
    <source>
        <dbReference type="ARBA" id="ARBA00010765"/>
    </source>
</evidence>
<keyword evidence="8 13" id="KW-0479">Metal-binding</keyword>
<dbReference type="InterPro" id="IPR024177">
    <property type="entry name" value="Biotin_synthase"/>
</dbReference>
<dbReference type="UniPathway" id="UPA00078">
    <property type="reaction ID" value="UER00162"/>
</dbReference>
<dbReference type="HAMAP" id="MF_01694">
    <property type="entry name" value="BioB"/>
    <property type="match status" value="1"/>
</dbReference>
<comment type="caution">
    <text evidence="13">Lacks conserved residue(s) required for the propagation of feature annotation.</text>
</comment>
<dbReference type="EMBL" id="QENZ01000005">
    <property type="protein sequence ID" value="PVX49839.1"/>
    <property type="molecule type" value="Genomic_DNA"/>
</dbReference>
<dbReference type="PIRSF" id="PIRSF001619">
    <property type="entry name" value="Biotin_synth"/>
    <property type="match status" value="1"/>
</dbReference>
<evidence type="ECO:0000256" key="3">
    <source>
        <dbReference type="ARBA" id="ARBA00012236"/>
    </source>
</evidence>
<feature type="binding site" evidence="13 14">
    <location>
        <position position="54"/>
    </location>
    <ligand>
        <name>[4Fe-4S] cluster</name>
        <dbReference type="ChEBI" id="CHEBI:49883"/>
        <note>4Fe-4S-S-AdoMet</note>
    </ligand>
</feature>
<dbReference type="InterPro" id="IPR002684">
    <property type="entry name" value="Biotin_synth/BioAB"/>
</dbReference>
<dbReference type="GO" id="GO:0004076">
    <property type="term" value="F:biotin synthase activity"/>
    <property type="evidence" value="ECO:0007669"/>
    <property type="project" value="UniProtKB-UniRule"/>
</dbReference>
<dbReference type="GO" id="GO:0009102">
    <property type="term" value="P:biotin biosynthetic process"/>
    <property type="evidence" value="ECO:0007669"/>
    <property type="project" value="UniProtKB-UniRule"/>
</dbReference>
<dbReference type="SUPFAM" id="SSF102114">
    <property type="entry name" value="Radical SAM enzymes"/>
    <property type="match status" value="1"/>
</dbReference>
<keyword evidence="5 13" id="KW-0808">Transferase</keyword>
<feature type="binding site" evidence="13 14">
    <location>
        <position position="58"/>
    </location>
    <ligand>
        <name>[4Fe-4S] cluster</name>
        <dbReference type="ChEBI" id="CHEBI:49883"/>
        <note>4Fe-4S-S-AdoMet</note>
    </ligand>
</feature>
<evidence type="ECO:0000256" key="4">
    <source>
        <dbReference type="ARBA" id="ARBA00022485"/>
    </source>
</evidence>
<dbReference type="RefSeq" id="WP_116496700.1">
    <property type="nucleotide sequence ID" value="NZ_QENZ01000005.1"/>
</dbReference>
<dbReference type="GO" id="GO:0051539">
    <property type="term" value="F:4 iron, 4 sulfur cluster binding"/>
    <property type="evidence" value="ECO:0007669"/>
    <property type="project" value="UniProtKB-KW"/>
</dbReference>
<dbReference type="InterPro" id="IPR058240">
    <property type="entry name" value="rSAM_sf"/>
</dbReference>
<dbReference type="Pfam" id="PF04055">
    <property type="entry name" value="Radical_SAM"/>
    <property type="match status" value="1"/>
</dbReference>
<dbReference type="SMART" id="SM00876">
    <property type="entry name" value="BATS"/>
    <property type="match status" value="1"/>
</dbReference>
<dbReference type="InterPro" id="IPR006638">
    <property type="entry name" value="Elp3/MiaA/NifB-like_rSAM"/>
</dbReference>
<comment type="similarity">
    <text evidence="2 13">Belongs to the radical SAM superfamily. Biotin synthase family.</text>
</comment>
<dbReference type="Gene3D" id="3.20.20.70">
    <property type="entry name" value="Aldolase class I"/>
    <property type="match status" value="1"/>
</dbReference>
<dbReference type="GO" id="GO:0051537">
    <property type="term" value="F:2 iron, 2 sulfur cluster binding"/>
    <property type="evidence" value="ECO:0007669"/>
    <property type="project" value="UniProtKB-KW"/>
</dbReference>
<evidence type="ECO:0000256" key="12">
    <source>
        <dbReference type="ARBA" id="ARBA00051157"/>
    </source>
</evidence>
<keyword evidence="11 13" id="KW-0411">Iron-sulfur</keyword>
<dbReference type="GO" id="GO:0005506">
    <property type="term" value="F:iron ion binding"/>
    <property type="evidence" value="ECO:0007669"/>
    <property type="project" value="UniProtKB-UniRule"/>
</dbReference>
<dbReference type="AlphaFoldDB" id="A0A7L4UMT1"/>
<keyword evidence="17" id="KW-1185">Reference proteome</keyword>
<dbReference type="PANTHER" id="PTHR22976">
    <property type="entry name" value="BIOTIN SYNTHASE"/>
    <property type="match status" value="1"/>
</dbReference>
<gene>
    <name evidence="13" type="primary">bioB</name>
    <name evidence="16" type="ORF">C7377_1474</name>
</gene>
<dbReference type="SMART" id="SM00729">
    <property type="entry name" value="Elp3"/>
    <property type="match status" value="1"/>
</dbReference>
<accession>A0A7L4UMT1</accession>
<dbReference type="SFLD" id="SFLDG01278">
    <property type="entry name" value="biotin_synthase_like"/>
    <property type="match status" value="1"/>
</dbReference>
<dbReference type="InterPro" id="IPR010722">
    <property type="entry name" value="BATS_dom"/>
</dbReference>
<feature type="binding site" evidence="13 14">
    <location>
        <position position="61"/>
    </location>
    <ligand>
        <name>[4Fe-4S] cluster</name>
        <dbReference type="ChEBI" id="CHEBI:49883"/>
        <note>4Fe-4S-S-AdoMet</note>
    </ligand>
</feature>
<evidence type="ECO:0000256" key="14">
    <source>
        <dbReference type="PIRSR" id="PIRSR001619-1"/>
    </source>
</evidence>
<feature type="binding site" evidence="13 14">
    <location>
        <position position="189"/>
    </location>
    <ligand>
        <name>[2Fe-2S] cluster</name>
        <dbReference type="ChEBI" id="CHEBI:190135"/>
    </ligand>
</feature>
<evidence type="ECO:0000256" key="7">
    <source>
        <dbReference type="ARBA" id="ARBA00022714"/>
    </source>
</evidence>
<keyword evidence="7 13" id="KW-0001">2Fe-2S</keyword>
<comment type="pathway">
    <text evidence="1 13">Cofactor biosynthesis; biotin biosynthesis; biotin from 7,8-diaminononanoate: step 2/2.</text>
</comment>
<keyword evidence="9 13" id="KW-0093">Biotin biosynthesis</keyword>
<dbReference type="Proteomes" id="UP000251835">
    <property type="component" value="Unassembled WGS sequence"/>
</dbReference>